<reference evidence="3" key="1">
    <citation type="journal article" date="2019" name="Int. J. Syst. Evol. Microbiol.">
        <title>The Global Catalogue of Microorganisms (GCM) 10K type strain sequencing project: providing services to taxonomists for standard genome sequencing and annotation.</title>
        <authorList>
            <consortium name="The Broad Institute Genomics Platform"/>
            <consortium name="The Broad Institute Genome Sequencing Center for Infectious Disease"/>
            <person name="Wu L."/>
            <person name="Ma J."/>
        </authorList>
    </citation>
    <scope>NUCLEOTIDE SEQUENCE [LARGE SCALE GENOMIC DNA]</scope>
    <source>
        <strain evidence="3">CGMCC 4.7357</strain>
    </source>
</reference>
<dbReference type="EMBL" id="JBHSGO010000100">
    <property type="protein sequence ID" value="MFC4665688.1"/>
    <property type="molecule type" value="Genomic_DNA"/>
</dbReference>
<dbReference type="PANTHER" id="PTHR24567:SF58">
    <property type="entry name" value="CYCLIC AMP-BINDING REGULATORY PROTEIN"/>
    <property type="match status" value="1"/>
</dbReference>
<dbReference type="Gene3D" id="2.60.120.10">
    <property type="entry name" value="Jelly Rolls"/>
    <property type="match status" value="1"/>
</dbReference>
<dbReference type="InterPro" id="IPR036390">
    <property type="entry name" value="WH_DNA-bd_sf"/>
</dbReference>
<dbReference type="InterPro" id="IPR050397">
    <property type="entry name" value="Env_Response_Regulators"/>
</dbReference>
<protein>
    <submittedName>
        <fullName evidence="2">Crp/Fnr family transcriptional regulator</fullName>
    </submittedName>
</protein>
<proteinExistence type="predicted"/>
<evidence type="ECO:0000313" key="2">
    <source>
        <dbReference type="EMBL" id="MFC4665688.1"/>
    </source>
</evidence>
<gene>
    <name evidence="2" type="ORF">ACFO3G_03545</name>
</gene>
<dbReference type="InterPro" id="IPR018490">
    <property type="entry name" value="cNMP-bd_dom_sf"/>
</dbReference>
<dbReference type="PROSITE" id="PS50042">
    <property type="entry name" value="CNMP_BINDING_3"/>
    <property type="match status" value="1"/>
</dbReference>
<accession>A0ABV9K6X4</accession>
<evidence type="ECO:0000259" key="1">
    <source>
        <dbReference type="PROSITE" id="PS50042"/>
    </source>
</evidence>
<dbReference type="Pfam" id="PF00027">
    <property type="entry name" value="cNMP_binding"/>
    <property type="match status" value="1"/>
</dbReference>
<dbReference type="CDD" id="cd00038">
    <property type="entry name" value="CAP_ED"/>
    <property type="match status" value="1"/>
</dbReference>
<dbReference type="SUPFAM" id="SSF46785">
    <property type="entry name" value="Winged helix' DNA-binding domain"/>
    <property type="match status" value="1"/>
</dbReference>
<feature type="domain" description="Cyclic nucleotide-binding" evidence="1">
    <location>
        <begin position="35"/>
        <end position="135"/>
    </location>
</feature>
<dbReference type="SMART" id="SM00100">
    <property type="entry name" value="cNMP"/>
    <property type="match status" value="1"/>
</dbReference>
<dbReference type="SUPFAM" id="SSF51206">
    <property type="entry name" value="cAMP-binding domain-like"/>
    <property type="match status" value="1"/>
</dbReference>
<sequence>MGCIYDMQSFSLFQGCGIEDFEALEKLVPCRLTSYNKGDIVAIQNEKCKSLMLLCSGSLSAKMIGEEGKEITVEVLRAPEVLAAAFMYSSDNRFPVTLYVEEEVTICSIAKATFLDLLHDNQTLLLNFIRHISDRSVFLSRKFNEFALLSLTERIISYLNRHKYILNIQEASLILGVARPSLSRAITLLVDAGKIKRDKNGYCLTK</sequence>
<dbReference type="InterPro" id="IPR014710">
    <property type="entry name" value="RmlC-like_jellyroll"/>
</dbReference>
<evidence type="ECO:0000313" key="3">
    <source>
        <dbReference type="Proteomes" id="UP001596020"/>
    </source>
</evidence>
<organism evidence="2 3">
    <name type="scientific">Falsiporphyromonas endometrii</name>
    <dbReference type="NCBI Taxonomy" id="1387297"/>
    <lineage>
        <taxon>Bacteria</taxon>
        <taxon>Pseudomonadati</taxon>
        <taxon>Bacteroidota</taxon>
        <taxon>Bacteroidia</taxon>
        <taxon>Bacteroidales</taxon>
        <taxon>Porphyromonadaceae</taxon>
        <taxon>Falsiporphyromonas</taxon>
    </lineage>
</organism>
<dbReference type="RefSeq" id="WP_380078044.1">
    <property type="nucleotide sequence ID" value="NZ_JBHSGO010000100.1"/>
</dbReference>
<dbReference type="Proteomes" id="UP001596020">
    <property type="component" value="Unassembled WGS sequence"/>
</dbReference>
<dbReference type="PANTHER" id="PTHR24567">
    <property type="entry name" value="CRP FAMILY TRANSCRIPTIONAL REGULATORY PROTEIN"/>
    <property type="match status" value="1"/>
</dbReference>
<dbReference type="InterPro" id="IPR000595">
    <property type="entry name" value="cNMP-bd_dom"/>
</dbReference>
<keyword evidence="3" id="KW-1185">Reference proteome</keyword>
<comment type="caution">
    <text evidence="2">The sequence shown here is derived from an EMBL/GenBank/DDBJ whole genome shotgun (WGS) entry which is preliminary data.</text>
</comment>
<name>A0ABV9K6X4_9PORP</name>